<gene>
    <name evidence="4" type="ORF">HGR_15589</name>
</gene>
<proteinExistence type="inferred from homology"/>
<name>F3KXC8_9BURK</name>
<dbReference type="NCBIfam" id="NF004823">
    <property type="entry name" value="PRK06179.1"/>
    <property type="match status" value="1"/>
</dbReference>
<accession>F3KXC8</accession>
<dbReference type="GO" id="GO:0016491">
    <property type="term" value="F:oxidoreductase activity"/>
    <property type="evidence" value="ECO:0007669"/>
    <property type="project" value="UniProtKB-KW"/>
</dbReference>
<dbReference type="PRINTS" id="PR00081">
    <property type="entry name" value="GDHRDH"/>
</dbReference>
<evidence type="ECO:0000256" key="3">
    <source>
        <dbReference type="RuleBase" id="RU000363"/>
    </source>
</evidence>
<dbReference type="STRING" id="887062.HGR_15589"/>
<dbReference type="RefSeq" id="WP_006299266.1">
    <property type="nucleotide sequence ID" value="NZ_AEGR01000102.1"/>
</dbReference>
<reference evidence="4 5" key="1">
    <citation type="journal article" date="2011" name="EMBO J.">
        <title>Structural diversity of bacterial flagellar motors.</title>
        <authorList>
            <person name="Chen S."/>
            <person name="Beeby M."/>
            <person name="Murphy G.E."/>
            <person name="Leadbetter J.R."/>
            <person name="Hendrixson D.R."/>
            <person name="Briegel A."/>
            <person name="Li Z."/>
            <person name="Shi J."/>
            <person name="Tocheva E.I."/>
            <person name="Muller A."/>
            <person name="Dobro M.J."/>
            <person name="Jensen G.J."/>
        </authorList>
    </citation>
    <scope>NUCLEOTIDE SEQUENCE [LARGE SCALE GENOMIC DNA]</scope>
    <source>
        <strain evidence="4 5">ATCC 19624</strain>
    </source>
</reference>
<dbReference type="EMBL" id="AEGR01000102">
    <property type="protein sequence ID" value="EGI75495.1"/>
    <property type="molecule type" value="Genomic_DNA"/>
</dbReference>
<dbReference type="SUPFAM" id="SSF51735">
    <property type="entry name" value="NAD(P)-binding Rossmann-fold domains"/>
    <property type="match status" value="1"/>
</dbReference>
<dbReference type="InterPro" id="IPR051911">
    <property type="entry name" value="SDR_oxidoreductase"/>
</dbReference>
<dbReference type="Pfam" id="PF00106">
    <property type="entry name" value="adh_short"/>
    <property type="match status" value="1"/>
</dbReference>
<dbReference type="PANTHER" id="PTHR43976">
    <property type="entry name" value="SHORT CHAIN DEHYDROGENASE"/>
    <property type="match status" value="1"/>
</dbReference>
<evidence type="ECO:0000256" key="1">
    <source>
        <dbReference type="ARBA" id="ARBA00006484"/>
    </source>
</evidence>
<protein>
    <submittedName>
        <fullName evidence="4">Short chain dehydrogenase</fullName>
    </submittedName>
</protein>
<dbReference type="PRINTS" id="PR00080">
    <property type="entry name" value="SDRFAMILY"/>
</dbReference>
<keyword evidence="5" id="KW-1185">Reference proteome</keyword>
<evidence type="ECO:0000256" key="2">
    <source>
        <dbReference type="ARBA" id="ARBA00023002"/>
    </source>
</evidence>
<dbReference type="InterPro" id="IPR002347">
    <property type="entry name" value="SDR_fam"/>
</dbReference>
<comment type="similarity">
    <text evidence="1 3">Belongs to the short-chain dehydrogenases/reductases (SDR) family.</text>
</comment>
<sequence>MNHSKTTRRVALVTGASSGIGEATALQLIAAGFTVYGTSRRGAAGAHRAFPLLALDVTNDASVQAAIAELVRREGRIDLLVNNAGIGITGAAEESSIEQVRALFETNFHGVVRVTNAVLPLMRKQRSGRILNVGSGLGLIPSPFSAYYSATKHALEGYSESLDHEVRGFGIRIAVIEPGATRTSFESSTAAADQPLPAYDTLRANYLAAYERAMAEADTPESVAETIVKAALNTSPLLRYPSGKSARQAAFARRFLPRSLFDKSLHKMFGMA</sequence>
<dbReference type="InterPro" id="IPR036291">
    <property type="entry name" value="NAD(P)-bd_dom_sf"/>
</dbReference>
<dbReference type="OrthoDB" id="9789083at2"/>
<evidence type="ECO:0000313" key="5">
    <source>
        <dbReference type="Proteomes" id="UP000016368"/>
    </source>
</evidence>
<dbReference type="AlphaFoldDB" id="F3KXC8"/>
<keyword evidence="2" id="KW-0560">Oxidoreductase</keyword>
<dbReference type="CDD" id="cd05374">
    <property type="entry name" value="17beta-HSD-like_SDR_c"/>
    <property type="match status" value="1"/>
</dbReference>
<dbReference type="Gene3D" id="3.40.50.720">
    <property type="entry name" value="NAD(P)-binding Rossmann-like Domain"/>
    <property type="match status" value="1"/>
</dbReference>
<evidence type="ECO:0000313" key="4">
    <source>
        <dbReference type="EMBL" id="EGI75495.1"/>
    </source>
</evidence>
<dbReference type="eggNOG" id="COG0300">
    <property type="taxonomic scope" value="Bacteria"/>
</dbReference>
<dbReference type="Proteomes" id="UP000016368">
    <property type="component" value="Unassembled WGS sequence"/>
</dbReference>
<dbReference type="PANTHER" id="PTHR43976:SF16">
    <property type="entry name" value="SHORT-CHAIN DEHYDROGENASE_REDUCTASE FAMILY PROTEIN"/>
    <property type="match status" value="1"/>
</dbReference>
<organism evidence="4 5">
    <name type="scientific">Hylemonella gracilis ATCC 19624</name>
    <dbReference type="NCBI Taxonomy" id="887062"/>
    <lineage>
        <taxon>Bacteria</taxon>
        <taxon>Pseudomonadati</taxon>
        <taxon>Pseudomonadota</taxon>
        <taxon>Betaproteobacteria</taxon>
        <taxon>Burkholderiales</taxon>
        <taxon>Comamonadaceae</taxon>
        <taxon>Hylemonella</taxon>
    </lineage>
</organism>
<comment type="caution">
    <text evidence="4">The sequence shown here is derived from an EMBL/GenBank/DDBJ whole genome shotgun (WGS) entry which is preliminary data.</text>
</comment>